<dbReference type="EMBL" id="CYPR01000121">
    <property type="protein sequence ID" value="CUH39204.1"/>
    <property type="molecule type" value="Genomic_DNA"/>
</dbReference>
<dbReference type="GO" id="GO:0005524">
    <property type="term" value="F:ATP binding"/>
    <property type="evidence" value="ECO:0007669"/>
    <property type="project" value="UniProtKB-UniRule"/>
</dbReference>
<dbReference type="GO" id="GO:0005525">
    <property type="term" value="F:GTP binding"/>
    <property type="evidence" value="ECO:0007669"/>
    <property type="project" value="UniProtKB-UniRule"/>
</dbReference>
<evidence type="ECO:0000259" key="6">
    <source>
        <dbReference type="Pfam" id="PF22740"/>
    </source>
</evidence>
<dbReference type="RefSeq" id="WP_055663429.1">
    <property type="nucleotide sequence ID" value="NZ_CYPR01000121.1"/>
</dbReference>
<dbReference type="HAMAP" id="MF_00636">
    <property type="entry name" value="RapZ_like"/>
    <property type="match status" value="1"/>
</dbReference>
<evidence type="ECO:0000256" key="2">
    <source>
        <dbReference type="ARBA" id="ARBA00022840"/>
    </source>
</evidence>
<dbReference type="Pfam" id="PF03668">
    <property type="entry name" value="RapZ-like_N"/>
    <property type="match status" value="1"/>
</dbReference>
<proteinExistence type="inferred from homology"/>
<evidence type="ECO:0000313" key="7">
    <source>
        <dbReference type="EMBL" id="CUH39204.1"/>
    </source>
</evidence>
<evidence type="ECO:0000256" key="1">
    <source>
        <dbReference type="ARBA" id="ARBA00022741"/>
    </source>
</evidence>
<keyword evidence="2 4" id="KW-0067">ATP-binding</keyword>
<keyword evidence="3 4" id="KW-0342">GTP-binding</keyword>
<keyword evidence="1 4" id="KW-0547">Nucleotide-binding</keyword>
<dbReference type="SUPFAM" id="SSF52540">
    <property type="entry name" value="P-loop containing nucleoside triphosphate hydrolases"/>
    <property type="match status" value="1"/>
</dbReference>
<dbReference type="Gene3D" id="3.40.50.300">
    <property type="entry name" value="P-loop containing nucleotide triphosphate hydrolases"/>
    <property type="match status" value="1"/>
</dbReference>
<organism evidence="7 8">
    <name type="scientific">Jannaschia seosinensis</name>
    <dbReference type="NCBI Taxonomy" id="313367"/>
    <lineage>
        <taxon>Bacteria</taxon>
        <taxon>Pseudomonadati</taxon>
        <taxon>Pseudomonadota</taxon>
        <taxon>Alphaproteobacteria</taxon>
        <taxon>Rhodobacterales</taxon>
        <taxon>Roseobacteraceae</taxon>
        <taxon>Jannaschia</taxon>
    </lineage>
</organism>
<evidence type="ECO:0000259" key="5">
    <source>
        <dbReference type="Pfam" id="PF03668"/>
    </source>
</evidence>
<name>A0A0M7BBL3_9RHOB</name>
<dbReference type="InterPro" id="IPR053930">
    <property type="entry name" value="RapZ-like_N"/>
</dbReference>
<sequence>MTVSPEPIDLILVTGPSGAGRTTAIHVLEDAGYEVIDNLPLSLTTRLLEPGMDRPLALGIDVRNRDFSVDALLSLAARLRADPSIAARLLYLDCSREVLISRFSETRRRHPMAPSEDAEIGVMRELELISSVADQADVVIDTTALTVHDLKDEILRWFGRDGRNLAVSVQSFSYKRGVPRGLDMVIDVRFLTNPHWVPHLRNGTGHDPAVRDHVTSDIRFPEFFTRMRELLILLLPAYRAEGRAHFAVGFGCTGGRHRSVAVTEMLADALAERGWQVSKRHRELDRRAGALIASGPANTAHGEGAA</sequence>
<feature type="binding site" evidence="4">
    <location>
        <begin position="61"/>
        <end position="64"/>
    </location>
    <ligand>
        <name>GTP</name>
        <dbReference type="ChEBI" id="CHEBI:37565"/>
    </ligand>
</feature>
<feature type="binding site" evidence="4">
    <location>
        <begin position="15"/>
        <end position="22"/>
    </location>
    <ligand>
        <name>ATP</name>
        <dbReference type="ChEBI" id="CHEBI:30616"/>
    </ligand>
</feature>
<dbReference type="Pfam" id="PF22740">
    <property type="entry name" value="PapZ_C"/>
    <property type="match status" value="1"/>
</dbReference>
<reference evidence="7 8" key="1">
    <citation type="submission" date="2015-09" db="EMBL/GenBank/DDBJ databases">
        <authorList>
            <person name="Jackson K.R."/>
            <person name="Lunt B.L."/>
            <person name="Fisher J.N.B."/>
            <person name="Gardner A.V."/>
            <person name="Bailey M.E."/>
            <person name="Deus L.M."/>
            <person name="Earl A.S."/>
            <person name="Gibby P.D."/>
            <person name="Hartmann K.A."/>
            <person name="Liu J.E."/>
            <person name="Manci A.M."/>
            <person name="Nielsen D.A."/>
            <person name="Solomon M.B."/>
            <person name="Breakwell D.P."/>
            <person name="Burnett S.H."/>
            <person name="Grose J.H."/>
        </authorList>
    </citation>
    <scope>NUCLEOTIDE SEQUENCE [LARGE SCALE GENOMIC DNA]</scope>
    <source>
        <strain evidence="7 8">CECT 7799</strain>
    </source>
</reference>
<feature type="domain" description="RapZ C-terminal" evidence="6">
    <location>
        <begin position="166"/>
        <end position="284"/>
    </location>
</feature>
<dbReference type="PANTHER" id="PTHR30448:SF0">
    <property type="entry name" value="RNASE ADAPTER PROTEIN RAPZ"/>
    <property type="match status" value="1"/>
</dbReference>
<evidence type="ECO:0000256" key="4">
    <source>
        <dbReference type="HAMAP-Rule" id="MF_00636"/>
    </source>
</evidence>
<dbReference type="InterPro" id="IPR005337">
    <property type="entry name" value="RapZ-like"/>
</dbReference>
<dbReference type="AlphaFoldDB" id="A0A0M7BBL3"/>
<dbReference type="PANTHER" id="PTHR30448">
    <property type="entry name" value="RNASE ADAPTER PROTEIN RAPZ"/>
    <property type="match status" value="1"/>
</dbReference>
<dbReference type="NCBIfam" id="NF003828">
    <property type="entry name" value="PRK05416.1"/>
    <property type="match status" value="1"/>
</dbReference>
<protein>
    <submittedName>
        <fullName evidence="7">GlmZ(SRNA)-inactivating NTPase</fullName>
    </submittedName>
</protein>
<keyword evidence="8" id="KW-1185">Reference proteome</keyword>
<dbReference type="InterPro" id="IPR053931">
    <property type="entry name" value="RapZ_C"/>
</dbReference>
<dbReference type="STRING" id="313367.JSE7799_01927"/>
<accession>A0A0M7BBL3</accession>
<evidence type="ECO:0000256" key="3">
    <source>
        <dbReference type="ARBA" id="ARBA00023134"/>
    </source>
</evidence>
<dbReference type="Proteomes" id="UP000049455">
    <property type="component" value="Unassembled WGS sequence"/>
</dbReference>
<dbReference type="InterPro" id="IPR027417">
    <property type="entry name" value="P-loop_NTPase"/>
</dbReference>
<dbReference type="PIRSF" id="PIRSF005052">
    <property type="entry name" value="P-loopkin"/>
    <property type="match status" value="1"/>
</dbReference>
<dbReference type="OrthoDB" id="9784461at2"/>
<feature type="domain" description="RapZ-like N-terminal" evidence="5">
    <location>
        <begin position="8"/>
        <end position="160"/>
    </location>
</feature>
<gene>
    <name evidence="7" type="ORF">JSE7799_01927</name>
</gene>
<evidence type="ECO:0000313" key="8">
    <source>
        <dbReference type="Proteomes" id="UP000049455"/>
    </source>
</evidence>